<keyword evidence="2 7" id="KW-0808">Transferase</keyword>
<dbReference type="PANTHER" id="PTHR39322">
    <property type="entry name" value="ACYL-HOMOSERINE-LACTONE SYNTHASE"/>
    <property type="match status" value="1"/>
</dbReference>
<keyword evidence="3" id="KW-0949">S-adenosyl-L-methionine</keyword>
<keyword evidence="7" id="KW-0012">Acyltransferase</keyword>
<dbReference type="Gene3D" id="3.40.630.30">
    <property type="match status" value="1"/>
</dbReference>
<dbReference type="GO" id="GO:0009372">
    <property type="term" value="P:quorum sensing"/>
    <property type="evidence" value="ECO:0007669"/>
    <property type="project" value="UniProtKB-KW"/>
</dbReference>
<dbReference type="InterPro" id="IPR016181">
    <property type="entry name" value="Acyl_CoA_acyltransferase"/>
</dbReference>
<reference evidence="7" key="1">
    <citation type="submission" date="2018-07" db="EMBL/GenBank/DDBJ databases">
        <authorList>
            <person name="Quirk P.G."/>
            <person name="Krulwich T.A."/>
        </authorList>
    </citation>
    <scope>NUCLEOTIDE SEQUENCE</scope>
</reference>
<proteinExistence type="predicted"/>
<dbReference type="GO" id="GO:0007165">
    <property type="term" value="P:signal transduction"/>
    <property type="evidence" value="ECO:0007669"/>
    <property type="project" value="TreeGrafter"/>
</dbReference>
<dbReference type="PRINTS" id="PR01549">
    <property type="entry name" value="AUTOINDCRSYN"/>
</dbReference>
<dbReference type="InterPro" id="IPR001690">
    <property type="entry name" value="Autoind_synthase"/>
</dbReference>
<keyword evidence="4" id="KW-0071">Autoinducer synthesis</keyword>
<dbReference type="EC" id="2.3.1.184" evidence="7"/>
<evidence type="ECO:0000256" key="5">
    <source>
        <dbReference type="SAM" id="MobiDB-lite"/>
    </source>
</evidence>
<dbReference type="PROSITE" id="PS51187">
    <property type="entry name" value="AUTOINDUCER_SYNTH_2"/>
    <property type="match status" value="1"/>
</dbReference>
<dbReference type="SUPFAM" id="SSF55729">
    <property type="entry name" value="Acyl-CoA N-acyltransferases (Nat)"/>
    <property type="match status" value="1"/>
</dbReference>
<organism evidence="7">
    <name type="scientific">metagenome</name>
    <dbReference type="NCBI Taxonomy" id="256318"/>
    <lineage>
        <taxon>unclassified sequences</taxon>
        <taxon>metagenomes</taxon>
    </lineage>
</organism>
<dbReference type="Pfam" id="PF00765">
    <property type="entry name" value="Autoind_synth"/>
    <property type="match status" value="1"/>
</dbReference>
<gene>
    <name evidence="6" type="ORF">DF3PB_250014</name>
    <name evidence="7" type="ORF">DF3PB_690004</name>
</gene>
<dbReference type="GO" id="GO:0061579">
    <property type="term" value="F:N-acyl homoserine lactone synthase activity"/>
    <property type="evidence" value="ECO:0007669"/>
    <property type="project" value="UniProtKB-EC"/>
</dbReference>
<keyword evidence="1" id="KW-0673">Quorum sensing</keyword>
<dbReference type="EMBL" id="UIDG01000622">
    <property type="protein sequence ID" value="SUS08443.1"/>
    <property type="molecule type" value="Genomic_DNA"/>
</dbReference>
<name>A0A380TL52_9ZZZZ</name>
<feature type="region of interest" description="Disordered" evidence="5">
    <location>
        <begin position="1"/>
        <end position="30"/>
    </location>
</feature>
<dbReference type="AlphaFoldDB" id="A0A380TL52"/>
<evidence type="ECO:0000313" key="7">
    <source>
        <dbReference type="EMBL" id="SUS08443.1"/>
    </source>
</evidence>
<dbReference type="PANTHER" id="PTHR39322:SF1">
    <property type="entry name" value="ISOVALERYL-HOMOSERINE LACTONE SYNTHASE"/>
    <property type="match status" value="1"/>
</dbReference>
<protein>
    <submittedName>
        <fullName evidence="7">Acyl-homoserine-lactone synthase</fullName>
        <ecNumber evidence="7">2.3.1.184</ecNumber>
    </submittedName>
</protein>
<dbReference type="EMBL" id="UIDG01000168">
    <property type="protein sequence ID" value="SUS06184.1"/>
    <property type="molecule type" value="Genomic_DNA"/>
</dbReference>
<evidence type="ECO:0000256" key="4">
    <source>
        <dbReference type="ARBA" id="ARBA00022929"/>
    </source>
</evidence>
<evidence type="ECO:0000256" key="1">
    <source>
        <dbReference type="ARBA" id="ARBA00022654"/>
    </source>
</evidence>
<evidence type="ECO:0000313" key="6">
    <source>
        <dbReference type="EMBL" id="SUS06184.1"/>
    </source>
</evidence>
<accession>A0A380TL52</accession>
<evidence type="ECO:0000256" key="3">
    <source>
        <dbReference type="ARBA" id="ARBA00022691"/>
    </source>
</evidence>
<feature type="compositionally biased region" description="Basic and acidic residues" evidence="5">
    <location>
        <begin position="14"/>
        <end position="30"/>
    </location>
</feature>
<sequence length="242" mass="26939">MFFMRSLTLADGQKAARGEREQRPKNKPEKGLNMIDAITVETAHLLGDALPMMHRLRYRVFVERQGYEVPSLRGMEWDEFDTPAAVYLIWRDERGVVGGVARLIPTTFPYMIKALWPDMVEGHALPSQPDVWELTRLGVDRTLPPATRARVIGELMCACGEFALQNGIKSYLMVTAPQMVKGAIAAAGWPTELLGEPRNLGRFHVVVAKATVTEEGLQAARRFHGIQHPVLRIAGEEIAIAA</sequence>
<evidence type="ECO:0000256" key="2">
    <source>
        <dbReference type="ARBA" id="ARBA00022679"/>
    </source>
</evidence>